<feature type="chain" id="PRO_5038504288" evidence="1">
    <location>
        <begin position="24"/>
        <end position="493"/>
    </location>
</feature>
<reference evidence="2" key="1">
    <citation type="journal article" date="2021" name="PeerJ">
        <title>Extensive microbial diversity within the chicken gut microbiome revealed by metagenomics and culture.</title>
        <authorList>
            <person name="Gilroy R."/>
            <person name="Ravi A."/>
            <person name="Getino M."/>
            <person name="Pursley I."/>
            <person name="Horton D.L."/>
            <person name="Alikhan N.F."/>
            <person name="Baker D."/>
            <person name="Gharbi K."/>
            <person name="Hall N."/>
            <person name="Watson M."/>
            <person name="Adriaenssens E.M."/>
            <person name="Foster-Nyarko E."/>
            <person name="Jarju S."/>
            <person name="Secka A."/>
            <person name="Antonio M."/>
            <person name="Oren A."/>
            <person name="Chaudhuri R.R."/>
            <person name="La Ragione R."/>
            <person name="Hildebrand F."/>
            <person name="Pallen M.J."/>
        </authorList>
    </citation>
    <scope>NUCLEOTIDE SEQUENCE</scope>
    <source>
        <strain evidence="2">CHK33-5263</strain>
    </source>
</reference>
<dbReference type="PROSITE" id="PS51257">
    <property type="entry name" value="PROKAR_LIPOPROTEIN"/>
    <property type="match status" value="1"/>
</dbReference>
<evidence type="ECO:0000313" key="2">
    <source>
        <dbReference type="EMBL" id="HIZ24600.1"/>
    </source>
</evidence>
<keyword evidence="1" id="KW-0732">Signal</keyword>
<dbReference type="InterPro" id="IPR032675">
    <property type="entry name" value="LRR_dom_sf"/>
</dbReference>
<dbReference type="AlphaFoldDB" id="A0A9D2IVS7"/>
<dbReference type="Proteomes" id="UP000824044">
    <property type="component" value="Unassembled WGS sequence"/>
</dbReference>
<proteinExistence type="predicted"/>
<dbReference type="Gene3D" id="3.80.10.10">
    <property type="entry name" value="Ribonuclease Inhibitor"/>
    <property type="match status" value="3"/>
</dbReference>
<accession>A0A9D2IVS7</accession>
<dbReference type="InterPro" id="IPR053139">
    <property type="entry name" value="Surface_bspA-like"/>
</dbReference>
<evidence type="ECO:0000313" key="3">
    <source>
        <dbReference type="Proteomes" id="UP000824044"/>
    </source>
</evidence>
<dbReference type="EMBL" id="DXBS01000075">
    <property type="protein sequence ID" value="HIZ24600.1"/>
    <property type="molecule type" value="Genomic_DNA"/>
</dbReference>
<gene>
    <name evidence="2" type="ORF">H9812_03895</name>
</gene>
<comment type="caution">
    <text evidence="2">The sequence shown here is derived from an EMBL/GenBank/DDBJ whole genome shotgun (WGS) entry which is preliminary data.</text>
</comment>
<dbReference type="PANTHER" id="PTHR45661">
    <property type="entry name" value="SURFACE ANTIGEN"/>
    <property type="match status" value="1"/>
</dbReference>
<evidence type="ECO:0000256" key="1">
    <source>
        <dbReference type="SAM" id="SignalP"/>
    </source>
</evidence>
<dbReference type="Pfam" id="PF13306">
    <property type="entry name" value="LRR_5"/>
    <property type="match status" value="3"/>
</dbReference>
<sequence>MKQKLIIMLLTACMALSCTFALAGCNDTPTADNGGTPYPDENASQGLEFALNDDSVSYAAAGIGTCTDADIIIPSRYNDLPVTAIRRQAFEGCTSITSVMMPGSIRSIGSDAFRGCINLTSVTIPDGVTSIGDYAFAYADNLASITLPDSVTSIGMLMCTETAFFNNEANWENDVLYIGNHLVQSYSDVSEYTIRSGTKTIGDYAFYSCWNLTSVTIPDGVTSIGNLAFSECGSLTSITLPDSVARIGRRAFAASNNLASIAIPDGVTDIQDSAFYGTALYNDESNWENGLLYLGNHLIRAREGLSGTIEIKPGTGTIAEYAFYLCRSITDIAIPESVTSIGRAAFAGCNDLTSIAIPDGVTSIEDETFEGCRELTSLSIPDSVTSIGDEAFASCGFTDFVIPDGVTSVGSSVFYFCENLTSVTFSENVTNIGAHLFLECYNLDSVTFENTSGWTVQLEGQTTDGTPVDVSDPAENEEYFASTYNEYIWVRLA</sequence>
<dbReference type="InterPro" id="IPR026906">
    <property type="entry name" value="LRR_5"/>
</dbReference>
<reference evidence="2" key="2">
    <citation type="submission" date="2021-04" db="EMBL/GenBank/DDBJ databases">
        <authorList>
            <person name="Gilroy R."/>
        </authorList>
    </citation>
    <scope>NUCLEOTIDE SEQUENCE</scope>
    <source>
        <strain evidence="2">CHK33-5263</strain>
    </source>
</reference>
<feature type="signal peptide" evidence="1">
    <location>
        <begin position="1"/>
        <end position="23"/>
    </location>
</feature>
<dbReference type="SUPFAM" id="SSF52058">
    <property type="entry name" value="L domain-like"/>
    <property type="match status" value="2"/>
</dbReference>
<protein>
    <submittedName>
        <fullName evidence="2">Leucine-rich repeat domain-containing protein</fullName>
    </submittedName>
</protein>
<name>A0A9D2IVS7_9FIRM</name>
<dbReference type="PANTHER" id="PTHR45661:SF3">
    <property type="entry name" value="IG-LIKE DOMAIN-CONTAINING PROTEIN"/>
    <property type="match status" value="1"/>
</dbReference>
<organism evidence="2 3">
    <name type="scientific">Candidatus Gallimonas intestinigallinarum</name>
    <dbReference type="NCBI Taxonomy" id="2838604"/>
    <lineage>
        <taxon>Bacteria</taxon>
        <taxon>Bacillati</taxon>
        <taxon>Bacillota</taxon>
        <taxon>Clostridia</taxon>
        <taxon>Candidatus Gallimonas</taxon>
    </lineage>
</organism>